<comment type="caution">
    <text evidence="2">The sequence shown here is derived from an EMBL/GenBank/DDBJ whole genome shotgun (WGS) entry which is preliminary data.</text>
</comment>
<accession>A0AAV9QKR1</accession>
<organism evidence="2 3">
    <name type="scientific">Vermiconidia calcicola</name>
    <dbReference type="NCBI Taxonomy" id="1690605"/>
    <lineage>
        <taxon>Eukaryota</taxon>
        <taxon>Fungi</taxon>
        <taxon>Dikarya</taxon>
        <taxon>Ascomycota</taxon>
        <taxon>Pezizomycotina</taxon>
        <taxon>Dothideomycetes</taxon>
        <taxon>Dothideomycetidae</taxon>
        <taxon>Mycosphaerellales</taxon>
        <taxon>Extremaceae</taxon>
        <taxon>Vermiconidia</taxon>
    </lineage>
</organism>
<sequence>MARERDWDIIFADCFKYQPEGWAFWKKVAKTRLRPGMCGYFDEQGDWQPIVDITDKKAVKDAGYTYIKGISVAPDPGEERWPLRKSENMKRMENVVGANVQTPALPAGGGATIGFRREGQHGAIMVTKGNVVHHQATPAHLLYKWLVKNGRAVLNNTPNLKRGIWLVTKTYTADSRAVALLTGDERTVTLNVNAQALGQGDIQATTEWWSSEKSEAWNVQDMTAEGGLVLAMDGLWCEDHWYTSDIKPVTKRKKQKFLGGAGKAVSITPVVVDMKDGEDGVVEFVPEVKGTIPGVVVGPAPPQDDDDDDDDEDDEDEEDDEDDEDDEEA</sequence>
<evidence type="ECO:0000256" key="1">
    <source>
        <dbReference type="SAM" id="MobiDB-lite"/>
    </source>
</evidence>
<dbReference type="Proteomes" id="UP001345827">
    <property type="component" value="Unassembled WGS sequence"/>
</dbReference>
<dbReference type="EMBL" id="JAXLQG010000001">
    <property type="protein sequence ID" value="KAK5545728.1"/>
    <property type="molecule type" value="Genomic_DNA"/>
</dbReference>
<keyword evidence="3" id="KW-1185">Reference proteome</keyword>
<name>A0AAV9QKR1_9PEZI</name>
<proteinExistence type="predicted"/>
<feature type="compositionally biased region" description="Acidic residues" evidence="1">
    <location>
        <begin position="303"/>
        <end position="329"/>
    </location>
</feature>
<protein>
    <submittedName>
        <fullName evidence="2">Uncharacterized protein</fullName>
    </submittedName>
</protein>
<dbReference type="AlphaFoldDB" id="A0AAV9QKR1"/>
<evidence type="ECO:0000313" key="2">
    <source>
        <dbReference type="EMBL" id="KAK5545728.1"/>
    </source>
</evidence>
<reference evidence="2 3" key="1">
    <citation type="submission" date="2023-06" db="EMBL/GenBank/DDBJ databases">
        <title>Black Yeasts Isolated from many extreme environments.</title>
        <authorList>
            <person name="Coleine C."/>
            <person name="Stajich J.E."/>
            <person name="Selbmann L."/>
        </authorList>
    </citation>
    <scope>NUCLEOTIDE SEQUENCE [LARGE SCALE GENOMIC DNA]</scope>
    <source>
        <strain evidence="2 3">CCFEE 5887</strain>
    </source>
</reference>
<gene>
    <name evidence="2" type="ORF">LTR25_000736</name>
</gene>
<evidence type="ECO:0000313" key="3">
    <source>
        <dbReference type="Proteomes" id="UP001345827"/>
    </source>
</evidence>
<feature type="region of interest" description="Disordered" evidence="1">
    <location>
        <begin position="291"/>
        <end position="329"/>
    </location>
</feature>